<reference evidence="3" key="1">
    <citation type="journal article" date="2017" name="Nat. Microbiol.">
        <title>A plasmid from an Antarctic haloarchaeon uses specialized membrane vesicles to disseminate and infect plasmid-free cells.</title>
        <authorList>
            <person name="Erdmann S."/>
            <person name="Tschitschko B."/>
            <person name="Zhong L."/>
            <person name="Raftery M.J."/>
            <person name="Cavicchioli R."/>
        </authorList>
    </citation>
    <scope>NUCLEOTIDE SEQUENCE</scope>
    <source>
        <strain evidence="3">R1S1</strain>
        <plasmid evidence="3">pR1SE</plasmid>
    </source>
</reference>
<dbReference type="AlphaFoldDB" id="A0A218KRW5"/>
<keyword evidence="2" id="KW-1133">Transmembrane helix</keyword>
<organism evidence="3">
    <name type="scientific">Halorubrum lacusprofundi</name>
    <dbReference type="NCBI Taxonomy" id="2247"/>
    <lineage>
        <taxon>Archaea</taxon>
        <taxon>Methanobacteriati</taxon>
        <taxon>Methanobacteriota</taxon>
        <taxon>Stenosarchaea group</taxon>
        <taxon>Halobacteria</taxon>
        <taxon>Halobacteriales</taxon>
        <taxon>Haloferacaceae</taxon>
        <taxon>Halorubrum</taxon>
    </lineage>
</organism>
<geneLocation type="plasmid" evidence="3">
    <name>pR1SE</name>
</geneLocation>
<evidence type="ECO:0000313" key="3">
    <source>
        <dbReference type="EMBL" id="AQM75292.1"/>
    </source>
</evidence>
<feature type="compositionally biased region" description="Basic residues" evidence="1">
    <location>
        <begin position="120"/>
        <end position="133"/>
    </location>
</feature>
<protein>
    <submittedName>
        <fullName evidence="3">Uncharacterized protein</fullName>
    </submittedName>
</protein>
<evidence type="ECO:0000256" key="2">
    <source>
        <dbReference type="SAM" id="Phobius"/>
    </source>
</evidence>
<proteinExistence type="predicted"/>
<evidence type="ECO:0000256" key="1">
    <source>
        <dbReference type="SAM" id="MobiDB-lite"/>
    </source>
</evidence>
<feature type="region of interest" description="Disordered" evidence="1">
    <location>
        <begin position="98"/>
        <end position="133"/>
    </location>
</feature>
<keyword evidence="2" id="KW-0472">Membrane</keyword>
<keyword evidence="2" id="KW-0812">Transmembrane</keyword>
<name>A0A218KRW5_9EURY</name>
<sequence length="133" mass="15727">MSRPSTDTHSTTSSVHGWYRPPYARFRPISILSLFHFLFFNFLQRGIRVWYANTCDKGCRVTKLFHSTRHRPPPSFHPEHSKRRSVCVGTAETVEAPVLYTDRERTGHGRTRSPYARGRYLPRRRRSSRRLRP</sequence>
<keyword evidence="3" id="KW-0614">Plasmid</keyword>
<feature type="transmembrane region" description="Helical" evidence="2">
    <location>
        <begin position="26"/>
        <end position="43"/>
    </location>
</feature>
<dbReference type="EMBL" id="KX687704">
    <property type="protein sequence ID" value="AQM75292.1"/>
    <property type="molecule type" value="Genomic_DNA"/>
</dbReference>
<accession>A0A218KRW5</accession>